<feature type="transmembrane region" description="Helical" evidence="2">
    <location>
        <begin position="317"/>
        <end position="340"/>
    </location>
</feature>
<keyword evidence="2" id="KW-0812">Transmembrane</keyword>
<name>A0A1Y1WUL6_9FUNG</name>
<comment type="caution">
    <text evidence="3">The sequence shown here is derived from an EMBL/GenBank/DDBJ whole genome shotgun (WGS) entry which is preliminary data.</text>
</comment>
<feature type="region of interest" description="Disordered" evidence="1">
    <location>
        <begin position="411"/>
        <end position="436"/>
    </location>
</feature>
<evidence type="ECO:0000256" key="2">
    <source>
        <dbReference type="SAM" id="Phobius"/>
    </source>
</evidence>
<evidence type="ECO:0000313" key="4">
    <source>
        <dbReference type="Proteomes" id="UP000193944"/>
    </source>
</evidence>
<organism evidence="3 4">
    <name type="scientific">Anaeromyces robustus</name>
    <dbReference type="NCBI Taxonomy" id="1754192"/>
    <lineage>
        <taxon>Eukaryota</taxon>
        <taxon>Fungi</taxon>
        <taxon>Fungi incertae sedis</taxon>
        <taxon>Chytridiomycota</taxon>
        <taxon>Chytridiomycota incertae sedis</taxon>
        <taxon>Neocallimastigomycetes</taxon>
        <taxon>Neocallimastigales</taxon>
        <taxon>Neocallimastigaceae</taxon>
        <taxon>Anaeromyces</taxon>
    </lineage>
</organism>
<sequence length="436" mass="49941">MLDDKSSENLVVRDDESEFEDFDGDDTMENLLDLFLFNRKDAAFLDWVSLISFLMFLSINVGCASFNLYKALTEPTDDSDDNDMLNDFLYSKGKAITLFNSTGSFFNSTSTDVKFKIDRATKILYFTEFSVICLFALIAIYNYIKLAFNPLSKSALSNAANFTRLVREFSCFTLVPLFNIRTITGIYNDIAKTFNEEQKKYADRSELWDGIWGVSTKDVQKTNTAMELAIDSDNPEDINEEPEQDENNLDGGESKFKKFKHSKFFLRIVSILIYIGFILSLMSVVILAFFAFVALYIKTRHVGNFIRSQGNFIYKWFNFITFIMNIASLSQSSPAIKLIIYQLKVLTKKAHVNEYRRRRQNRIKENAKKFDADKDEPGIQPPKIIIHKKKISRTLDDSDVDVIKAQGTEEIDADKLSPPSLKRQNSKLSSKSTNSV</sequence>
<proteinExistence type="predicted"/>
<dbReference type="OrthoDB" id="2143384at2759"/>
<keyword evidence="2" id="KW-1133">Transmembrane helix</keyword>
<evidence type="ECO:0000313" key="3">
    <source>
        <dbReference type="EMBL" id="ORX77142.1"/>
    </source>
</evidence>
<dbReference type="Proteomes" id="UP000193944">
    <property type="component" value="Unassembled WGS sequence"/>
</dbReference>
<feature type="transmembrane region" description="Helical" evidence="2">
    <location>
        <begin position="44"/>
        <end position="69"/>
    </location>
</feature>
<keyword evidence="4" id="KW-1185">Reference proteome</keyword>
<gene>
    <name evidence="3" type="ORF">BCR32DRAFT_295794</name>
</gene>
<dbReference type="EMBL" id="MCFG01000262">
    <property type="protein sequence ID" value="ORX77142.1"/>
    <property type="molecule type" value="Genomic_DNA"/>
</dbReference>
<accession>A0A1Y1WUL6</accession>
<reference evidence="3 4" key="1">
    <citation type="submission" date="2016-08" db="EMBL/GenBank/DDBJ databases">
        <title>A Parts List for Fungal Cellulosomes Revealed by Comparative Genomics.</title>
        <authorList>
            <consortium name="DOE Joint Genome Institute"/>
            <person name="Haitjema C.H."/>
            <person name="Gilmore S.P."/>
            <person name="Henske J.K."/>
            <person name="Solomon K.V."/>
            <person name="De Groot R."/>
            <person name="Kuo A."/>
            <person name="Mondo S.J."/>
            <person name="Salamov A.A."/>
            <person name="Labutti K."/>
            <person name="Zhao Z."/>
            <person name="Chiniquy J."/>
            <person name="Barry K."/>
            <person name="Brewer H.M."/>
            <person name="Purvine S.O."/>
            <person name="Wright A.T."/>
            <person name="Boxma B."/>
            <person name="Van Alen T."/>
            <person name="Hackstein J.H."/>
            <person name="Baker S.E."/>
            <person name="Grigoriev I.V."/>
            <person name="O'Malley M.A."/>
        </authorList>
    </citation>
    <scope>NUCLEOTIDE SEQUENCE [LARGE SCALE GENOMIC DNA]</scope>
    <source>
        <strain evidence="3 4">S4</strain>
    </source>
</reference>
<keyword evidence="2" id="KW-0472">Membrane</keyword>
<feature type="transmembrane region" description="Helical" evidence="2">
    <location>
        <begin position="123"/>
        <end position="144"/>
    </location>
</feature>
<protein>
    <submittedName>
        <fullName evidence="3">Uncharacterized protein</fullName>
    </submittedName>
</protein>
<dbReference type="AlphaFoldDB" id="A0A1Y1WUL6"/>
<feature type="compositionally biased region" description="Polar residues" evidence="1">
    <location>
        <begin position="422"/>
        <end position="436"/>
    </location>
</feature>
<reference evidence="3 4" key="2">
    <citation type="submission" date="2016-08" db="EMBL/GenBank/DDBJ databases">
        <title>Pervasive Adenine N6-methylation of Active Genes in Fungi.</title>
        <authorList>
            <consortium name="DOE Joint Genome Institute"/>
            <person name="Mondo S.J."/>
            <person name="Dannebaum R.O."/>
            <person name="Kuo R.C."/>
            <person name="Labutti K."/>
            <person name="Haridas S."/>
            <person name="Kuo A."/>
            <person name="Salamov A."/>
            <person name="Ahrendt S.R."/>
            <person name="Lipzen A."/>
            <person name="Sullivan W."/>
            <person name="Andreopoulos W.B."/>
            <person name="Clum A."/>
            <person name="Lindquist E."/>
            <person name="Daum C."/>
            <person name="Ramamoorthy G.K."/>
            <person name="Gryganskyi A."/>
            <person name="Culley D."/>
            <person name="Magnuson J.K."/>
            <person name="James T.Y."/>
            <person name="O'Malley M.A."/>
            <person name="Stajich J.E."/>
            <person name="Spatafora J.W."/>
            <person name="Visel A."/>
            <person name="Grigoriev I.V."/>
        </authorList>
    </citation>
    <scope>NUCLEOTIDE SEQUENCE [LARGE SCALE GENOMIC DNA]</scope>
    <source>
        <strain evidence="3 4">S4</strain>
    </source>
</reference>
<feature type="transmembrane region" description="Helical" evidence="2">
    <location>
        <begin position="264"/>
        <end position="297"/>
    </location>
</feature>
<evidence type="ECO:0000256" key="1">
    <source>
        <dbReference type="SAM" id="MobiDB-lite"/>
    </source>
</evidence>